<reference evidence="1 2" key="1">
    <citation type="submission" date="2020-09" db="EMBL/GenBank/DDBJ databases">
        <title>De no assembly of potato wild relative species, Solanum commersonii.</title>
        <authorList>
            <person name="Cho K."/>
        </authorList>
    </citation>
    <scope>NUCLEOTIDE SEQUENCE [LARGE SCALE GENOMIC DNA]</scope>
    <source>
        <strain evidence="1">LZ3.2</strain>
        <tissue evidence="1">Leaf</tissue>
    </source>
</reference>
<proteinExistence type="predicted"/>
<evidence type="ECO:0000313" key="2">
    <source>
        <dbReference type="Proteomes" id="UP000824120"/>
    </source>
</evidence>
<keyword evidence="2" id="KW-1185">Reference proteome</keyword>
<comment type="caution">
    <text evidence="1">The sequence shown here is derived from an EMBL/GenBank/DDBJ whole genome shotgun (WGS) entry which is preliminary data.</text>
</comment>
<evidence type="ECO:0000313" key="1">
    <source>
        <dbReference type="EMBL" id="KAG5576377.1"/>
    </source>
</evidence>
<sequence>MMSEIRITKRSMDYSTRKSAKWVFSPHRGSFDLENGPIWPSGPTGSIAKLGGSFDLENGLVYPLGPTDSKTKVLAYVHKKIWQKRHRKFESPKESWTIAQENWQNEGFDYFGERLTLKMDQFASRDQPAP</sequence>
<dbReference type="AlphaFoldDB" id="A0A9J5WKF1"/>
<gene>
    <name evidence="1" type="ORF">H5410_056511</name>
</gene>
<name>A0A9J5WKF1_SOLCO</name>
<accession>A0A9J5WKF1</accession>
<dbReference type="Proteomes" id="UP000824120">
    <property type="component" value="Chromosome 11"/>
</dbReference>
<protein>
    <submittedName>
        <fullName evidence="1">Uncharacterized protein</fullName>
    </submittedName>
</protein>
<organism evidence="1 2">
    <name type="scientific">Solanum commersonii</name>
    <name type="common">Commerson's wild potato</name>
    <name type="synonym">Commerson's nightshade</name>
    <dbReference type="NCBI Taxonomy" id="4109"/>
    <lineage>
        <taxon>Eukaryota</taxon>
        <taxon>Viridiplantae</taxon>
        <taxon>Streptophyta</taxon>
        <taxon>Embryophyta</taxon>
        <taxon>Tracheophyta</taxon>
        <taxon>Spermatophyta</taxon>
        <taxon>Magnoliopsida</taxon>
        <taxon>eudicotyledons</taxon>
        <taxon>Gunneridae</taxon>
        <taxon>Pentapetalae</taxon>
        <taxon>asterids</taxon>
        <taxon>lamiids</taxon>
        <taxon>Solanales</taxon>
        <taxon>Solanaceae</taxon>
        <taxon>Solanoideae</taxon>
        <taxon>Solaneae</taxon>
        <taxon>Solanum</taxon>
    </lineage>
</organism>
<dbReference type="EMBL" id="JACXVP010000011">
    <property type="protein sequence ID" value="KAG5576377.1"/>
    <property type="molecule type" value="Genomic_DNA"/>
</dbReference>